<dbReference type="Proteomes" id="UP000448877">
    <property type="component" value="Unassembled WGS sequence"/>
</dbReference>
<dbReference type="EMBL" id="VVYV01000029">
    <property type="protein sequence ID" value="KAA5415986.1"/>
    <property type="molecule type" value="Genomic_DNA"/>
</dbReference>
<accession>A0A642PTR4</accession>
<gene>
    <name evidence="1" type="ORF">F2Y81_16610</name>
</gene>
<evidence type="ECO:0000313" key="2">
    <source>
        <dbReference type="Proteomes" id="UP000448877"/>
    </source>
</evidence>
<comment type="caution">
    <text evidence="1">The sequence shown here is derived from an EMBL/GenBank/DDBJ whole genome shotgun (WGS) entry which is preliminary data.</text>
</comment>
<proteinExistence type="predicted"/>
<dbReference type="RefSeq" id="WP_149920255.1">
    <property type="nucleotide sequence ID" value="NZ_VVYV01000029.1"/>
</dbReference>
<organism evidence="1 2">
    <name type="scientific">Bacteroides cellulosilyticus</name>
    <dbReference type="NCBI Taxonomy" id="246787"/>
    <lineage>
        <taxon>Bacteria</taxon>
        <taxon>Pseudomonadati</taxon>
        <taxon>Bacteroidota</taxon>
        <taxon>Bacteroidia</taxon>
        <taxon>Bacteroidales</taxon>
        <taxon>Bacteroidaceae</taxon>
        <taxon>Bacteroides</taxon>
    </lineage>
</organism>
<sequence>MKQKNIERKLKSLMKGQKTYSKAMDLAIEQASIVLAQCGKLGGELDEASGVFDDRDGNNPNVQKMYLMLKLSEQSRKWLRELHLTLDTAGVSTEEDAISKLINDMRNDGQK</sequence>
<dbReference type="AlphaFoldDB" id="A0A642PTR4"/>
<name>A0A642PTR4_9BACE</name>
<evidence type="ECO:0000313" key="1">
    <source>
        <dbReference type="EMBL" id="KAA5415986.1"/>
    </source>
</evidence>
<protein>
    <submittedName>
        <fullName evidence="1">Uncharacterized protein</fullName>
    </submittedName>
</protein>
<reference evidence="1 2" key="1">
    <citation type="journal article" date="2019" name="Nat. Med.">
        <title>A library of human gut bacterial isolates paired with longitudinal multiomics data enables mechanistic microbiome research.</title>
        <authorList>
            <person name="Poyet M."/>
            <person name="Groussin M."/>
            <person name="Gibbons S.M."/>
            <person name="Avila-Pacheco J."/>
            <person name="Jiang X."/>
            <person name="Kearney S.M."/>
            <person name="Perrotta A.R."/>
            <person name="Berdy B."/>
            <person name="Zhao S."/>
            <person name="Lieberman T.D."/>
            <person name="Swanson P.K."/>
            <person name="Smith M."/>
            <person name="Roesemann S."/>
            <person name="Alexander J.E."/>
            <person name="Rich S.A."/>
            <person name="Livny J."/>
            <person name="Vlamakis H."/>
            <person name="Clish C."/>
            <person name="Bullock K."/>
            <person name="Deik A."/>
            <person name="Scott J."/>
            <person name="Pierce K.A."/>
            <person name="Xavier R.J."/>
            <person name="Alm E.J."/>
        </authorList>
    </citation>
    <scope>NUCLEOTIDE SEQUENCE [LARGE SCALE GENOMIC DNA]</scope>
    <source>
        <strain evidence="1 2">BIOML-A6</strain>
    </source>
</reference>